<dbReference type="FunFam" id="3.10.20.90:FF:000039">
    <property type="entry name" value="Tyrosine-protein phosphatase non-receptor type"/>
    <property type="match status" value="1"/>
</dbReference>
<dbReference type="GO" id="GO:0009887">
    <property type="term" value="P:animal organ morphogenesis"/>
    <property type="evidence" value="ECO:0007669"/>
    <property type="project" value="UniProtKB-ARBA"/>
</dbReference>
<dbReference type="Gene3D" id="3.10.20.90">
    <property type="entry name" value="Phosphatidylinositol 3-kinase Catalytic Subunit, Chain A, domain 1"/>
    <property type="match status" value="1"/>
</dbReference>
<dbReference type="SMART" id="SM00194">
    <property type="entry name" value="PTPc"/>
    <property type="match status" value="1"/>
</dbReference>
<evidence type="ECO:0000259" key="11">
    <source>
        <dbReference type="PROSITE" id="PS50055"/>
    </source>
</evidence>
<dbReference type="PANTHER" id="PTHR45706">
    <property type="entry name" value="TYROSINE-PROTEIN PHOSPHATASE"/>
    <property type="match status" value="1"/>
</dbReference>
<sequence>MPFKLRLKKSRQYNVVSKSLFVIGIELLDSTSVECTLATESLGRECLDNICQKLSFQQPEFFGLRYVSQNGSPRWVELDRPLKRQLDKHALKYTLYLRIMYYVSGINLLTDEMTRYHYFLQLKSDVIEGRIKCNTEQAILLASYSMQAEFGNHDAEKHTPEYLKEFVLFPKHIMNGHQLDLTNAVICQHAALAGLPQGTAEEYYILAAQQLDGYGQETFTAKDNSGNEVLIGISLTGITVKNEAVQFSKFYKWRDITNVINHKRYFGIECQIREETVHYQFPDVESAKYVWRMCVHQHTFFIQYDQSTEPGNMAEIAKALFSRPVADDYQLGSSHEELDGDYKLDEPVMKQNIEIHNEPNSGWDRQKAQSTSCLDLSTVNPEVDRLRAMLPVYRQAPDYETAVRQKYYNPANPTREVISNPVLYSSHPDIHSATHLKYQNNLDPSMYKHYQDPTQADRLLRLENAAVPQVNQVIHTYSTPELDTVTSHMIHGMQMLQMHKPPPPYPINRPSSNSTPDLASQTFAQHSHYFISSQVSGSSPDLVSSRSQFNVPYSECRPSQYSSSALPNAEAHRTYTNLTAVVDPLQRINDLKAKLDPLGGYFKRQNGAVFQPAPVASAYVSPNTQYNGVGNISEPIYENVPLPWPHSAESGVAAAEGRSRASSIQSAPEINNVNLNNSNNANHPADKKISSVTIIEETKPMSNVHVDVNKNTFPSPSSTSSSVSRKTTETHSGNTSIDSSQYDGSHSGTLGKDRGNKGRKKWGGILGGKHKHASRHYEDNVDGMRGLHDTLPKHPLPTTISKEAMCQLLERKLEDSQLVFEFEKIPRIKGNADFTTARLPENNNRNKNKDILPYEENRVRLSPTKENKHGYINASNITASVGNQQKFYISAQSPLPNTVHHFWQMIWESDVYLVVSLADTNDTNTVSYYHPAITDKPFETGEFQIWSQFSQETGHCVTTKLRVFHSSTRRVRGIWHLQYNEWINDGCPKDVAHFLGFIEELSSVRQHTITEIPAGHNRNPPVLVHCCTGIGRSAVTILSDLLLYTLDHNQELDIARVVLQMRHQRMFMIETVTQYRFVYSLLAYYLKNSRLI</sequence>
<dbReference type="InterPro" id="IPR011993">
    <property type="entry name" value="PH-like_dom_sf"/>
</dbReference>
<evidence type="ECO:0000256" key="10">
    <source>
        <dbReference type="SAM" id="MobiDB-lite"/>
    </source>
</evidence>
<dbReference type="SMART" id="SM01196">
    <property type="entry name" value="FERM_C"/>
    <property type="match status" value="1"/>
</dbReference>
<feature type="domain" description="FERM" evidence="13">
    <location>
        <begin position="21"/>
        <end position="305"/>
    </location>
</feature>
<dbReference type="SUPFAM" id="SSF54236">
    <property type="entry name" value="Ubiquitin-like"/>
    <property type="match status" value="1"/>
</dbReference>
<name>A0AAN9TK69_9HEMI</name>
<proteinExistence type="inferred from homology"/>
<feature type="region of interest" description="Disordered" evidence="10">
    <location>
        <begin position="651"/>
        <end position="686"/>
    </location>
</feature>
<feature type="compositionally biased region" description="Basic residues" evidence="10">
    <location>
        <begin position="757"/>
        <end position="774"/>
    </location>
</feature>
<dbReference type="PROSITE" id="PS00383">
    <property type="entry name" value="TYR_PHOSPHATASE_1"/>
    <property type="match status" value="1"/>
</dbReference>
<feature type="compositionally biased region" description="Low complexity" evidence="10">
    <location>
        <begin position="712"/>
        <end position="725"/>
    </location>
</feature>
<dbReference type="InterPro" id="IPR029071">
    <property type="entry name" value="Ubiquitin-like_domsf"/>
</dbReference>
<dbReference type="PROSITE" id="PS50056">
    <property type="entry name" value="TYR_PHOSPHATASE_2"/>
    <property type="match status" value="1"/>
</dbReference>
<dbReference type="SMART" id="SM00404">
    <property type="entry name" value="PTPc_motif"/>
    <property type="match status" value="1"/>
</dbReference>
<dbReference type="FunFam" id="1.20.80.10:FF:000014">
    <property type="entry name" value="Tyrosine-protein phosphatase non-receptor type"/>
    <property type="match status" value="1"/>
</dbReference>
<dbReference type="InterPro" id="IPR018980">
    <property type="entry name" value="FERM_PH-like_C"/>
</dbReference>
<keyword evidence="15" id="KW-1185">Reference proteome</keyword>
<dbReference type="CDD" id="cd14473">
    <property type="entry name" value="FERM_B-lobe"/>
    <property type="match status" value="1"/>
</dbReference>
<dbReference type="GO" id="GO:0004725">
    <property type="term" value="F:protein tyrosine phosphatase activity"/>
    <property type="evidence" value="ECO:0007669"/>
    <property type="project" value="UniProtKB-EC"/>
</dbReference>
<dbReference type="PROSITE" id="PS50055">
    <property type="entry name" value="TYR_PHOSPHATASE_PTP"/>
    <property type="match status" value="1"/>
</dbReference>
<dbReference type="InterPro" id="IPR029021">
    <property type="entry name" value="Prot-tyrosine_phosphatase-like"/>
</dbReference>
<dbReference type="Gene3D" id="3.90.190.10">
    <property type="entry name" value="Protein tyrosine phosphatase superfamily"/>
    <property type="match status" value="1"/>
</dbReference>
<evidence type="ECO:0000256" key="7">
    <source>
        <dbReference type="ARBA" id="ARBA00022912"/>
    </source>
</evidence>
<dbReference type="Pfam" id="PF00373">
    <property type="entry name" value="FERM_M"/>
    <property type="match status" value="1"/>
</dbReference>
<organism evidence="14 15">
    <name type="scientific">Parthenolecanium corni</name>
    <dbReference type="NCBI Taxonomy" id="536013"/>
    <lineage>
        <taxon>Eukaryota</taxon>
        <taxon>Metazoa</taxon>
        <taxon>Ecdysozoa</taxon>
        <taxon>Arthropoda</taxon>
        <taxon>Hexapoda</taxon>
        <taxon>Insecta</taxon>
        <taxon>Pterygota</taxon>
        <taxon>Neoptera</taxon>
        <taxon>Paraneoptera</taxon>
        <taxon>Hemiptera</taxon>
        <taxon>Sternorrhyncha</taxon>
        <taxon>Coccoidea</taxon>
        <taxon>Coccidae</taxon>
        <taxon>Parthenolecanium</taxon>
    </lineage>
</organism>
<accession>A0AAN9TK69</accession>
<dbReference type="Proteomes" id="UP001367676">
    <property type="component" value="Unassembled WGS sequence"/>
</dbReference>
<dbReference type="InterPro" id="IPR000242">
    <property type="entry name" value="PTP_cat"/>
</dbReference>
<dbReference type="PANTHER" id="PTHR45706:SF1">
    <property type="entry name" value="PEZ, ISOFORM A"/>
    <property type="match status" value="1"/>
</dbReference>
<evidence type="ECO:0000256" key="2">
    <source>
        <dbReference type="ARBA" id="ARBA00004282"/>
    </source>
</evidence>
<evidence type="ECO:0000256" key="8">
    <source>
        <dbReference type="ARBA" id="ARBA00022949"/>
    </source>
</evidence>
<dbReference type="InterPro" id="IPR019748">
    <property type="entry name" value="FERM_central"/>
</dbReference>
<feature type="domain" description="Tyrosine-protein phosphatase" evidence="11">
    <location>
        <begin position="818"/>
        <end position="1085"/>
    </location>
</feature>
<comment type="caution">
    <text evidence="14">The sequence shown here is derived from an EMBL/GenBank/DDBJ whole genome shotgun (WGS) entry which is preliminary data.</text>
</comment>
<dbReference type="InterPro" id="IPR041782">
    <property type="entry name" value="PTPN14/21_FERM_C"/>
</dbReference>
<dbReference type="InterPro" id="IPR000299">
    <property type="entry name" value="FERM_domain"/>
</dbReference>
<feature type="compositionally biased region" description="Polar residues" evidence="10">
    <location>
        <begin position="731"/>
        <end position="748"/>
    </location>
</feature>
<dbReference type="GO" id="GO:0071944">
    <property type="term" value="C:cell periphery"/>
    <property type="evidence" value="ECO:0007669"/>
    <property type="project" value="UniProtKB-ARBA"/>
</dbReference>
<feature type="domain" description="Tyrosine specific protein phosphatases" evidence="12">
    <location>
        <begin position="995"/>
        <end position="1076"/>
    </location>
</feature>
<keyword evidence="7" id="KW-0904">Protein phosphatase</keyword>
<dbReference type="InterPro" id="IPR003595">
    <property type="entry name" value="Tyr_Pase_cat"/>
</dbReference>
<evidence type="ECO:0000256" key="1">
    <source>
        <dbReference type="ARBA" id="ARBA00004245"/>
    </source>
</evidence>
<dbReference type="AlphaFoldDB" id="A0AAN9TK69"/>
<gene>
    <name evidence="14" type="ORF">V9T40_006520</name>
</gene>
<feature type="region of interest" description="Disordered" evidence="10">
    <location>
        <begin position="703"/>
        <end position="774"/>
    </location>
</feature>
<dbReference type="SUPFAM" id="SSF50729">
    <property type="entry name" value="PH domain-like"/>
    <property type="match status" value="1"/>
</dbReference>
<feature type="compositionally biased region" description="Polar residues" evidence="10">
    <location>
        <begin position="660"/>
        <end position="669"/>
    </location>
</feature>
<dbReference type="PROSITE" id="PS50057">
    <property type="entry name" value="FERM_3"/>
    <property type="match status" value="1"/>
</dbReference>
<dbReference type="SMART" id="SM00295">
    <property type="entry name" value="B41"/>
    <property type="match status" value="1"/>
</dbReference>
<evidence type="ECO:0000256" key="5">
    <source>
        <dbReference type="ARBA" id="ARBA00022490"/>
    </source>
</evidence>
<dbReference type="SUPFAM" id="SSF52799">
    <property type="entry name" value="(Phosphotyrosine protein) phosphatases II"/>
    <property type="match status" value="1"/>
</dbReference>
<dbReference type="InterPro" id="IPR016130">
    <property type="entry name" value="Tyr_Pase_AS"/>
</dbReference>
<dbReference type="PRINTS" id="PR00935">
    <property type="entry name" value="BAND41"/>
</dbReference>
<dbReference type="InterPro" id="IPR014352">
    <property type="entry name" value="FERM/acyl-CoA-bd_prot_sf"/>
</dbReference>
<keyword evidence="9" id="KW-0206">Cytoskeleton</keyword>
<dbReference type="Pfam" id="PF00102">
    <property type="entry name" value="Y_phosphatase"/>
    <property type="match status" value="1"/>
</dbReference>
<keyword evidence="5" id="KW-0963">Cytoplasm</keyword>
<dbReference type="Gene3D" id="1.20.80.10">
    <property type="match status" value="1"/>
</dbReference>
<keyword evidence="6" id="KW-0378">Hydrolase</keyword>
<evidence type="ECO:0000256" key="9">
    <source>
        <dbReference type="ARBA" id="ARBA00023212"/>
    </source>
</evidence>
<reference evidence="14 15" key="1">
    <citation type="submission" date="2024-03" db="EMBL/GenBank/DDBJ databases">
        <title>Adaptation during the transition from Ophiocordyceps entomopathogen to insect associate is accompanied by gene loss and intensified selection.</title>
        <authorList>
            <person name="Ward C.M."/>
            <person name="Onetto C.A."/>
            <person name="Borneman A.R."/>
        </authorList>
    </citation>
    <scope>NUCLEOTIDE SEQUENCE [LARGE SCALE GENOMIC DNA]</scope>
    <source>
        <strain evidence="14">AWRI1</strain>
        <tissue evidence="14">Single Adult Female</tissue>
    </source>
</reference>
<dbReference type="GO" id="GO:0070161">
    <property type="term" value="C:anchoring junction"/>
    <property type="evidence" value="ECO:0007669"/>
    <property type="project" value="UniProtKB-SubCell"/>
</dbReference>
<dbReference type="CDD" id="cd13188">
    <property type="entry name" value="FERM_C_PTPN14_PTPN21"/>
    <property type="match status" value="1"/>
</dbReference>
<dbReference type="InterPro" id="IPR019749">
    <property type="entry name" value="Band_41_domain"/>
</dbReference>
<dbReference type="GO" id="GO:0005856">
    <property type="term" value="C:cytoskeleton"/>
    <property type="evidence" value="ECO:0007669"/>
    <property type="project" value="UniProtKB-SubCell"/>
</dbReference>
<comment type="subcellular location">
    <subcellularLocation>
        <location evidence="2">Cell junction</location>
    </subcellularLocation>
    <subcellularLocation>
        <location evidence="1">Cytoplasm</location>
        <location evidence="1">Cytoskeleton</location>
    </subcellularLocation>
</comment>
<dbReference type="EMBL" id="JBBCAQ010000014">
    <property type="protein sequence ID" value="KAK7598285.1"/>
    <property type="molecule type" value="Genomic_DNA"/>
</dbReference>
<evidence type="ECO:0000313" key="15">
    <source>
        <dbReference type="Proteomes" id="UP001367676"/>
    </source>
</evidence>
<evidence type="ECO:0000256" key="3">
    <source>
        <dbReference type="ARBA" id="ARBA00009649"/>
    </source>
</evidence>
<dbReference type="Gene3D" id="2.30.29.30">
    <property type="entry name" value="Pleckstrin-homology domain (PH domain)/Phosphotyrosine-binding domain (PTB)"/>
    <property type="match status" value="1"/>
</dbReference>
<protein>
    <recommendedName>
        <fullName evidence="4">protein-tyrosine-phosphatase</fullName>
        <ecNumber evidence="4">3.1.3.48</ecNumber>
    </recommendedName>
</protein>
<feature type="compositionally biased region" description="Low complexity" evidence="10">
    <location>
        <begin position="671"/>
        <end position="682"/>
    </location>
</feature>
<evidence type="ECO:0000256" key="6">
    <source>
        <dbReference type="ARBA" id="ARBA00022801"/>
    </source>
</evidence>
<dbReference type="EC" id="3.1.3.48" evidence="4"/>
<keyword evidence="8" id="KW-0965">Cell junction</keyword>
<evidence type="ECO:0000259" key="13">
    <source>
        <dbReference type="PROSITE" id="PS50057"/>
    </source>
</evidence>
<dbReference type="PRINTS" id="PR00700">
    <property type="entry name" value="PRTYPHPHTASE"/>
</dbReference>
<dbReference type="InterPro" id="IPR035963">
    <property type="entry name" value="FERM_2"/>
</dbReference>
<dbReference type="Pfam" id="PF09379">
    <property type="entry name" value="FERM_N"/>
    <property type="match status" value="1"/>
</dbReference>
<comment type="similarity">
    <text evidence="3">Belongs to the protein-tyrosine phosphatase family. Non-receptor class subfamily.</text>
</comment>
<dbReference type="InterPro" id="IPR000387">
    <property type="entry name" value="Tyr_Pase_dom"/>
</dbReference>
<dbReference type="GO" id="GO:0048666">
    <property type="term" value="P:neuron development"/>
    <property type="evidence" value="ECO:0007669"/>
    <property type="project" value="UniProtKB-ARBA"/>
</dbReference>
<dbReference type="SUPFAM" id="SSF47031">
    <property type="entry name" value="Second domain of FERM"/>
    <property type="match status" value="1"/>
</dbReference>
<dbReference type="InterPro" id="IPR018979">
    <property type="entry name" value="FERM_N"/>
</dbReference>
<dbReference type="CDD" id="cd17099">
    <property type="entry name" value="FERM_F1_PTPN14_like"/>
    <property type="match status" value="1"/>
</dbReference>
<evidence type="ECO:0000313" key="14">
    <source>
        <dbReference type="EMBL" id="KAK7598285.1"/>
    </source>
</evidence>
<dbReference type="Pfam" id="PF09380">
    <property type="entry name" value="FERM_C"/>
    <property type="match status" value="1"/>
</dbReference>
<evidence type="ECO:0000259" key="12">
    <source>
        <dbReference type="PROSITE" id="PS50056"/>
    </source>
</evidence>
<evidence type="ECO:0000256" key="4">
    <source>
        <dbReference type="ARBA" id="ARBA00013064"/>
    </source>
</evidence>